<reference evidence="1" key="1">
    <citation type="submission" date="2021-01" db="EMBL/GenBank/DDBJ databases">
        <authorList>
            <consortium name="Genoscope - CEA"/>
            <person name="William W."/>
        </authorList>
    </citation>
    <scope>NUCLEOTIDE SEQUENCE</scope>
</reference>
<dbReference type="AlphaFoldDB" id="A0A8S1L2J4"/>
<keyword evidence="2" id="KW-1185">Reference proteome</keyword>
<gene>
    <name evidence="1" type="ORF">PPRIM_AZ9-3.1.T0320192</name>
</gene>
<name>A0A8S1L2J4_PARPR</name>
<accession>A0A8S1L2J4</accession>
<evidence type="ECO:0000313" key="1">
    <source>
        <dbReference type="EMBL" id="CAD8061829.1"/>
    </source>
</evidence>
<dbReference type="EMBL" id="CAJJDM010000031">
    <property type="protein sequence ID" value="CAD8061829.1"/>
    <property type="molecule type" value="Genomic_DNA"/>
</dbReference>
<evidence type="ECO:0000313" key="2">
    <source>
        <dbReference type="Proteomes" id="UP000688137"/>
    </source>
</evidence>
<dbReference type="OMA" id="KGNRNYG"/>
<protein>
    <submittedName>
        <fullName evidence="1">Uncharacterized protein</fullName>
    </submittedName>
</protein>
<proteinExistence type="predicted"/>
<organism evidence="1 2">
    <name type="scientific">Paramecium primaurelia</name>
    <dbReference type="NCBI Taxonomy" id="5886"/>
    <lineage>
        <taxon>Eukaryota</taxon>
        <taxon>Sar</taxon>
        <taxon>Alveolata</taxon>
        <taxon>Ciliophora</taxon>
        <taxon>Intramacronucleata</taxon>
        <taxon>Oligohymenophorea</taxon>
        <taxon>Peniculida</taxon>
        <taxon>Parameciidae</taxon>
        <taxon>Paramecium</taxon>
    </lineage>
</organism>
<dbReference type="Proteomes" id="UP000688137">
    <property type="component" value="Unassembled WGS sequence"/>
</dbReference>
<comment type="caution">
    <text evidence="1">The sequence shown here is derived from an EMBL/GenBank/DDBJ whole genome shotgun (WGS) entry which is preliminary data.</text>
</comment>
<sequence length="116" mass="13364">MWKNKLAEKGNRNYGVIDFSQFQSAVQNEKNKKTFEPASSVYSINVKGNNKNAFPNIKSKSPDLLKIHQYNSTAMNVKSKSPKAKAMNINSQILSKQFETFMKSKREYKLQQNQQL</sequence>